<dbReference type="SUPFAM" id="SSF51735">
    <property type="entry name" value="NAD(P)-binding Rossmann-fold domains"/>
    <property type="match status" value="1"/>
</dbReference>
<name>A0A914XHI9_9BILA</name>
<dbReference type="WBParaSite" id="PSAMB.scaffold7803size7078.g30552.t1">
    <property type="protein sequence ID" value="PSAMB.scaffold7803size7078.g30552.t1"/>
    <property type="gene ID" value="PSAMB.scaffold7803size7078.g30552"/>
</dbReference>
<reference evidence="3" key="1">
    <citation type="submission" date="2022-11" db="UniProtKB">
        <authorList>
            <consortium name="WormBaseParasite"/>
        </authorList>
    </citation>
    <scope>IDENTIFICATION</scope>
</reference>
<dbReference type="Proteomes" id="UP000887566">
    <property type="component" value="Unplaced"/>
</dbReference>
<dbReference type="InterPro" id="IPR002347">
    <property type="entry name" value="SDR_fam"/>
</dbReference>
<protein>
    <submittedName>
        <fullName evidence="3">Uncharacterized protein</fullName>
    </submittedName>
</protein>
<evidence type="ECO:0000313" key="3">
    <source>
        <dbReference type="WBParaSite" id="PSAMB.scaffold7803size7078.g30552.t1"/>
    </source>
</evidence>
<evidence type="ECO:0000313" key="2">
    <source>
        <dbReference type="Proteomes" id="UP000887566"/>
    </source>
</evidence>
<keyword evidence="2" id="KW-1185">Reference proteome</keyword>
<evidence type="ECO:0000256" key="1">
    <source>
        <dbReference type="ARBA" id="ARBA00006484"/>
    </source>
</evidence>
<dbReference type="InterPro" id="IPR036291">
    <property type="entry name" value="NAD(P)-bd_dom_sf"/>
</dbReference>
<dbReference type="PANTHER" id="PTHR43943">
    <property type="entry name" value="DEHYDROGENASE/REDUCTASE (SDR FAMILY) MEMBER 4"/>
    <property type="match status" value="1"/>
</dbReference>
<comment type="similarity">
    <text evidence="1">Belongs to the short-chain dehydrogenases/reductases (SDR) family.</text>
</comment>
<dbReference type="PANTHER" id="PTHR43943:SF2">
    <property type="entry name" value="DEHYDROGENASE_REDUCTASE 4"/>
    <property type="match status" value="1"/>
</dbReference>
<dbReference type="GO" id="GO:0004090">
    <property type="term" value="F:carbonyl reductase (NADPH) activity"/>
    <property type="evidence" value="ECO:0007669"/>
    <property type="project" value="TreeGrafter"/>
</dbReference>
<accession>A0A914XHI9</accession>
<proteinExistence type="inferred from homology"/>
<dbReference type="AlphaFoldDB" id="A0A914XHI9"/>
<organism evidence="2 3">
    <name type="scientific">Plectus sambesii</name>
    <dbReference type="NCBI Taxonomy" id="2011161"/>
    <lineage>
        <taxon>Eukaryota</taxon>
        <taxon>Metazoa</taxon>
        <taxon>Ecdysozoa</taxon>
        <taxon>Nematoda</taxon>
        <taxon>Chromadorea</taxon>
        <taxon>Plectida</taxon>
        <taxon>Plectina</taxon>
        <taxon>Plectoidea</taxon>
        <taxon>Plectidae</taxon>
        <taxon>Plectus</taxon>
    </lineage>
</organism>
<dbReference type="Pfam" id="PF13561">
    <property type="entry name" value="adh_short_C2"/>
    <property type="match status" value="1"/>
</dbReference>
<dbReference type="Gene3D" id="3.40.50.720">
    <property type="entry name" value="NAD(P)-binding Rossmann-like Domain"/>
    <property type="match status" value="1"/>
</dbReference>
<sequence length="78" mass="8455">MPRVVRVNNLSTNKNTLWDKEPGQEEEKTIGEGLFEVPMGRMGTPEECSGAVSFLCSDDASYITGETIVIAGGIHARL</sequence>